<dbReference type="OrthoDB" id="647741at2"/>
<comment type="caution">
    <text evidence="2">The sequence shown here is derived from an EMBL/GenBank/DDBJ whole genome shotgun (WGS) entry which is preliminary data.</text>
</comment>
<dbReference type="AlphaFoldDB" id="A0A4V3USB9"/>
<name>A0A4V3USB9_9GAMM</name>
<gene>
    <name evidence="2" type="ORF">B1991_14355</name>
</gene>
<evidence type="ECO:0000313" key="2">
    <source>
        <dbReference type="EMBL" id="THD06121.1"/>
    </source>
</evidence>
<dbReference type="EMBL" id="MWIO01000045">
    <property type="protein sequence ID" value="THD06121.1"/>
    <property type="molecule type" value="Genomic_DNA"/>
</dbReference>
<dbReference type="Pfam" id="PF13455">
    <property type="entry name" value="MUG113"/>
    <property type="match status" value="1"/>
</dbReference>
<proteinExistence type="predicted"/>
<dbReference type="RefSeq" id="WP_136259366.1">
    <property type="nucleotide sequence ID" value="NZ_MWIO01000045.1"/>
</dbReference>
<evidence type="ECO:0000313" key="3">
    <source>
        <dbReference type="Proteomes" id="UP000306317"/>
    </source>
</evidence>
<dbReference type="SMART" id="SM00974">
    <property type="entry name" value="T5orf172"/>
    <property type="match status" value="1"/>
</dbReference>
<reference evidence="2 3" key="1">
    <citation type="submission" date="2017-02" db="EMBL/GenBank/DDBJ databases">
        <title>Whole genome sequencing of Rhodanobacter lindaniclasticus DSM 17932.</title>
        <authorList>
            <person name="Kumar S."/>
            <person name="Patil P."/>
            <person name="Patil P.B."/>
        </authorList>
    </citation>
    <scope>NUCLEOTIDE SEQUENCE [LARGE SCALE GENOMIC DNA]</scope>
    <source>
        <strain evidence="2 3">DSM 17932</strain>
    </source>
</reference>
<keyword evidence="3" id="KW-1185">Reference proteome</keyword>
<feature type="domain" description="Bacteriophage T5 Orf172 DNA-binding" evidence="1">
    <location>
        <begin position="12"/>
        <end position="88"/>
    </location>
</feature>
<organism evidence="2 3">
    <name type="scientific">Rhodanobacter lindaniclasticus</name>
    <dbReference type="NCBI Taxonomy" id="75310"/>
    <lineage>
        <taxon>Bacteria</taxon>
        <taxon>Pseudomonadati</taxon>
        <taxon>Pseudomonadota</taxon>
        <taxon>Gammaproteobacteria</taxon>
        <taxon>Lysobacterales</taxon>
        <taxon>Rhodanobacteraceae</taxon>
        <taxon>Rhodanobacter</taxon>
    </lineage>
</organism>
<protein>
    <recommendedName>
        <fullName evidence="1">Bacteriophage T5 Orf172 DNA-binding domain-containing protein</fullName>
    </recommendedName>
</protein>
<evidence type="ECO:0000259" key="1">
    <source>
        <dbReference type="SMART" id="SM00974"/>
    </source>
</evidence>
<sequence length="140" mass="16095">MYVYMMGAFNLKGEVKTVKIGVSNDLNKRIAQLQTGQILEIKLIAAWHTNSRAKAFAVESDMHRKLASKCMRGEWFYPWVIESAMYTISDKMGKRPCIVTGLANKKYVAAAKRNEQKKIEAEQQWHDLSVLSEWRSLNLI</sequence>
<dbReference type="Proteomes" id="UP000306317">
    <property type="component" value="Unassembled WGS sequence"/>
</dbReference>
<accession>A0A4V3USB9</accession>
<dbReference type="InterPro" id="IPR018306">
    <property type="entry name" value="Phage_T5_Orf172_DNA-bd"/>
</dbReference>